<dbReference type="Proteomes" id="UP000000933">
    <property type="component" value="Chromosome"/>
</dbReference>
<reference evidence="3 4" key="1">
    <citation type="journal article" date="2010" name="ISME J.">
        <title>Fine-scale evolution: genomic, phenotypic and ecological differentiation in two coexisting Salinibacter ruber strains.</title>
        <authorList>
            <person name="Pena A."/>
            <person name="Teeling H."/>
            <person name="Huerta-Cepas J."/>
            <person name="Santos F."/>
            <person name="Yarza P."/>
            <person name="Brito-Echeverria J."/>
            <person name="Lucio M."/>
            <person name="Schmitt-Kopplin P."/>
            <person name="Meseguer I."/>
            <person name="Schenowitz C."/>
            <person name="Dossat C."/>
            <person name="Barbe V."/>
            <person name="Dopazo J."/>
            <person name="Rossello-Mora R."/>
            <person name="Schuler M."/>
            <person name="Glockner F.O."/>
            <person name="Amann R."/>
            <person name="Gabaldon T."/>
            <person name="Anton J."/>
        </authorList>
    </citation>
    <scope>NUCLEOTIDE SEQUENCE [LARGE SCALE GENOMIC DNA]</scope>
    <source>
        <strain evidence="3 4">M8</strain>
    </source>
</reference>
<feature type="region of interest" description="Disordered" evidence="1">
    <location>
        <begin position="1"/>
        <end position="25"/>
    </location>
</feature>
<dbReference type="InterPro" id="IPR018745">
    <property type="entry name" value="MpsC"/>
</dbReference>
<organism evidence="3 4">
    <name type="scientific">Salinibacter ruber (strain M8)</name>
    <dbReference type="NCBI Taxonomy" id="761659"/>
    <lineage>
        <taxon>Bacteria</taxon>
        <taxon>Pseudomonadati</taxon>
        <taxon>Rhodothermota</taxon>
        <taxon>Rhodothermia</taxon>
        <taxon>Rhodothermales</taxon>
        <taxon>Salinibacteraceae</taxon>
        <taxon>Salinibacter</taxon>
    </lineage>
</organism>
<accession>D5HAZ0</accession>
<evidence type="ECO:0000256" key="1">
    <source>
        <dbReference type="SAM" id="MobiDB-lite"/>
    </source>
</evidence>
<dbReference type="EMBL" id="FP565814">
    <property type="protein sequence ID" value="CBH25195.1"/>
    <property type="molecule type" value="Genomic_DNA"/>
</dbReference>
<dbReference type="HOGENOM" id="CLU_136657_1_0_10"/>
<evidence type="ECO:0000313" key="4">
    <source>
        <dbReference type="Proteomes" id="UP000000933"/>
    </source>
</evidence>
<sequence length="143" mass="15439">MPLCSVSSLAPGPMAHSSVPSDKTKGQIEAAVTEAITQFERDYLGRGPKQAKSFVVENLVVVKLQGILSPAERQLSHENGGVELIKKMRTRLIESSSEDLSGLVTDETGIDVVSMHTDISARTGERVFVFSLDADLEAALQNR</sequence>
<evidence type="ECO:0000259" key="2">
    <source>
        <dbReference type="Pfam" id="PF10057"/>
    </source>
</evidence>
<dbReference type="Pfam" id="PF10057">
    <property type="entry name" value="MpsC"/>
    <property type="match status" value="1"/>
</dbReference>
<dbReference type="KEGG" id="srm:SRM_02274"/>
<evidence type="ECO:0000313" key="3">
    <source>
        <dbReference type="EMBL" id="CBH25195.1"/>
    </source>
</evidence>
<feature type="domain" description="Na+-translocating membrane potential-generating system MpsC" evidence="2">
    <location>
        <begin position="24"/>
        <end position="133"/>
    </location>
</feature>
<protein>
    <recommendedName>
        <fullName evidence="2">Na+-translocating membrane potential-generating system MpsC domain-containing protein</fullName>
    </recommendedName>
</protein>
<gene>
    <name evidence="3" type="ordered locus">SRM_02274</name>
</gene>
<name>D5HAZ0_SALRM</name>
<dbReference type="AlphaFoldDB" id="D5HAZ0"/>
<reference evidence="4" key="2">
    <citation type="submission" date="2010-04" db="EMBL/GenBank/DDBJ databases">
        <title>Genome sequence of Salinibacter ruber M8.</title>
        <authorList>
            <consortium name="Genoscope"/>
        </authorList>
    </citation>
    <scope>NUCLEOTIDE SEQUENCE [LARGE SCALE GENOMIC DNA]</scope>
    <source>
        <strain evidence="4">M8</strain>
    </source>
</reference>
<proteinExistence type="predicted"/>